<protein>
    <recommendedName>
        <fullName evidence="2">RRM domain-containing protein</fullName>
    </recommendedName>
</protein>
<gene>
    <name evidence="3" type="ORF">KIW84_074579</name>
</gene>
<sequence>MKGKCSTVTENSSWLIGNGKEVNLWLDWWFGPPLATSLVDRWKVIDRGWSPQGNVVIMAGMNLCIAEMWFARNNARFEGTSTNWKTCIRNIVGLVNLVGNNSKVSGKKFRKEKDECTKVSHSKVDGGKKKWDSERLGSSVEEGEITIVFFIEFPEYMRDKELYCVFKEYGEIDEVAIPPKRDKRGTEYGFVCFFNRNFVANISGQSQREGKALVEKKAYGSVHHSKNMGRTYAEVAINKAVEVSAQEVKKASISFNVLKCDLRRFDRAFTGKVKFIGSTYNIQNLFHVEGYFSMKVTPLMANLCLLEESDE</sequence>
<dbReference type="PROSITE" id="PS50102">
    <property type="entry name" value="RRM"/>
    <property type="match status" value="1"/>
</dbReference>
<dbReference type="GO" id="GO:0003723">
    <property type="term" value="F:RNA binding"/>
    <property type="evidence" value="ECO:0007669"/>
    <property type="project" value="UniProtKB-UniRule"/>
</dbReference>
<reference evidence="3 4" key="1">
    <citation type="journal article" date="2022" name="Nat. Genet.">
        <title>Improved pea reference genome and pan-genome highlight genomic features and evolutionary characteristics.</title>
        <authorList>
            <person name="Yang T."/>
            <person name="Liu R."/>
            <person name="Luo Y."/>
            <person name="Hu S."/>
            <person name="Wang D."/>
            <person name="Wang C."/>
            <person name="Pandey M.K."/>
            <person name="Ge S."/>
            <person name="Xu Q."/>
            <person name="Li N."/>
            <person name="Li G."/>
            <person name="Huang Y."/>
            <person name="Saxena R.K."/>
            <person name="Ji Y."/>
            <person name="Li M."/>
            <person name="Yan X."/>
            <person name="He Y."/>
            <person name="Liu Y."/>
            <person name="Wang X."/>
            <person name="Xiang C."/>
            <person name="Varshney R.K."/>
            <person name="Ding H."/>
            <person name="Gao S."/>
            <person name="Zong X."/>
        </authorList>
    </citation>
    <scope>NUCLEOTIDE SEQUENCE [LARGE SCALE GENOMIC DNA]</scope>
    <source>
        <strain evidence="3 4">cv. Zhongwan 6</strain>
    </source>
</reference>
<evidence type="ECO:0000313" key="3">
    <source>
        <dbReference type="EMBL" id="KAI5388973.1"/>
    </source>
</evidence>
<dbReference type="Gene3D" id="3.30.70.330">
    <property type="match status" value="1"/>
</dbReference>
<dbReference type="Pfam" id="PF00076">
    <property type="entry name" value="RRM_1"/>
    <property type="match status" value="1"/>
</dbReference>
<dbReference type="EMBL" id="JAMSHJ010000007">
    <property type="protein sequence ID" value="KAI5388973.1"/>
    <property type="molecule type" value="Genomic_DNA"/>
</dbReference>
<dbReference type="InterPro" id="IPR000504">
    <property type="entry name" value="RRM_dom"/>
</dbReference>
<evidence type="ECO:0000256" key="1">
    <source>
        <dbReference type="PROSITE-ProRule" id="PRU00176"/>
    </source>
</evidence>
<comment type="caution">
    <text evidence="3">The sequence shown here is derived from an EMBL/GenBank/DDBJ whole genome shotgun (WGS) entry which is preliminary data.</text>
</comment>
<dbReference type="SUPFAM" id="SSF54928">
    <property type="entry name" value="RNA-binding domain, RBD"/>
    <property type="match status" value="1"/>
</dbReference>
<name>A0A9D5A036_PEA</name>
<keyword evidence="1" id="KW-0694">RNA-binding</keyword>
<feature type="domain" description="RRM" evidence="2">
    <location>
        <begin position="146"/>
        <end position="220"/>
    </location>
</feature>
<proteinExistence type="predicted"/>
<evidence type="ECO:0000259" key="2">
    <source>
        <dbReference type="PROSITE" id="PS50102"/>
    </source>
</evidence>
<dbReference type="InterPro" id="IPR012677">
    <property type="entry name" value="Nucleotide-bd_a/b_plait_sf"/>
</dbReference>
<keyword evidence="4" id="KW-1185">Reference proteome</keyword>
<dbReference type="Proteomes" id="UP001058974">
    <property type="component" value="Chromosome 7"/>
</dbReference>
<dbReference type="Gramene" id="Psat07G0457900-T1">
    <property type="protein sequence ID" value="KAI5388973.1"/>
    <property type="gene ID" value="KIW84_074579"/>
</dbReference>
<dbReference type="AlphaFoldDB" id="A0A9D5A036"/>
<dbReference type="InterPro" id="IPR035979">
    <property type="entry name" value="RBD_domain_sf"/>
</dbReference>
<evidence type="ECO:0000313" key="4">
    <source>
        <dbReference type="Proteomes" id="UP001058974"/>
    </source>
</evidence>
<organism evidence="3 4">
    <name type="scientific">Pisum sativum</name>
    <name type="common">Garden pea</name>
    <name type="synonym">Lathyrus oleraceus</name>
    <dbReference type="NCBI Taxonomy" id="3888"/>
    <lineage>
        <taxon>Eukaryota</taxon>
        <taxon>Viridiplantae</taxon>
        <taxon>Streptophyta</taxon>
        <taxon>Embryophyta</taxon>
        <taxon>Tracheophyta</taxon>
        <taxon>Spermatophyta</taxon>
        <taxon>Magnoliopsida</taxon>
        <taxon>eudicotyledons</taxon>
        <taxon>Gunneridae</taxon>
        <taxon>Pentapetalae</taxon>
        <taxon>rosids</taxon>
        <taxon>fabids</taxon>
        <taxon>Fabales</taxon>
        <taxon>Fabaceae</taxon>
        <taxon>Papilionoideae</taxon>
        <taxon>50 kb inversion clade</taxon>
        <taxon>NPAAA clade</taxon>
        <taxon>Hologalegina</taxon>
        <taxon>IRL clade</taxon>
        <taxon>Fabeae</taxon>
        <taxon>Lathyrus</taxon>
    </lineage>
</organism>
<accession>A0A9D5A036</accession>